<dbReference type="EMBL" id="CAJNDS010000162">
    <property type="protein sequence ID" value="CAE6972556.1"/>
    <property type="molecule type" value="Genomic_DNA"/>
</dbReference>
<protein>
    <submittedName>
        <fullName evidence="1">Uncharacterized protein</fullName>
    </submittedName>
</protein>
<accession>A0A812I6M0</accession>
<dbReference type="AlphaFoldDB" id="A0A812I6M0"/>
<name>A0A812I6M0_9DINO</name>
<organism evidence="1 2">
    <name type="scientific">Symbiodinium natans</name>
    <dbReference type="NCBI Taxonomy" id="878477"/>
    <lineage>
        <taxon>Eukaryota</taxon>
        <taxon>Sar</taxon>
        <taxon>Alveolata</taxon>
        <taxon>Dinophyceae</taxon>
        <taxon>Suessiales</taxon>
        <taxon>Symbiodiniaceae</taxon>
        <taxon>Symbiodinium</taxon>
    </lineage>
</organism>
<sequence>MNGAKGNSGRRVQCLNRITGPPSAVPMAKTAVEGRVFLAAVDQDRGASMQRCRSRMWDSYRGCGGASPDAQQELWQGPVWGEVVSITVRAALRKARIVGL</sequence>
<dbReference type="Proteomes" id="UP000604046">
    <property type="component" value="Unassembled WGS sequence"/>
</dbReference>
<gene>
    <name evidence="1" type="ORF">SNAT2548_LOCUS2713</name>
</gene>
<comment type="caution">
    <text evidence="1">The sequence shown here is derived from an EMBL/GenBank/DDBJ whole genome shotgun (WGS) entry which is preliminary data.</text>
</comment>
<keyword evidence="2" id="KW-1185">Reference proteome</keyword>
<evidence type="ECO:0000313" key="1">
    <source>
        <dbReference type="EMBL" id="CAE6972556.1"/>
    </source>
</evidence>
<reference evidence="1" key="1">
    <citation type="submission" date="2021-02" db="EMBL/GenBank/DDBJ databases">
        <authorList>
            <person name="Dougan E. K."/>
            <person name="Rhodes N."/>
            <person name="Thang M."/>
            <person name="Chan C."/>
        </authorList>
    </citation>
    <scope>NUCLEOTIDE SEQUENCE</scope>
</reference>
<evidence type="ECO:0000313" key="2">
    <source>
        <dbReference type="Proteomes" id="UP000604046"/>
    </source>
</evidence>
<proteinExistence type="predicted"/>